<evidence type="ECO:0000313" key="2">
    <source>
        <dbReference type="EMBL" id="EHQ36287.1"/>
    </source>
</evidence>
<protein>
    <recommendedName>
        <fullName evidence="1">Antitoxin SocA-like Panacea domain-containing protein</fullName>
    </recommendedName>
</protein>
<evidence type="ECO:0000259" key="1">
    <source>
        <dbReference type="Pfam" id="PF13274"/>
    </source>
</evidence>
<dbReference type="InParanoid" id="H1Z1E0"/>
<dbReference type="EMBL" id="CM001436">
    <property type="protein sequence ID" value="EHQ36287.1"/>
    <property type="molecule type" value="Genomic_DNA"/>
</dbReference>
<gene>
    <name evidence="2" type="ORF">Metlim_2226</name>
</gene>
<keyword evidence="3" id="KW-1185">Reference proteome</keyword>
<accession>H1Z1E0</accession>
<name>H1Z1E0_9EURY</name>
<organism evidence="2 3">
    <name type="scientific">Methanoplanus limicola DSM 2279</name>
    <dbReference type="NCBI Taxonomy" id="937775"/>
    <lineage>
        <taxon>Archaea</taxon>
        <taxon>Methanobacteriati</taxon>
        <taxon>Methanobacteriota</taxon>
        <taxon>Stenosarchaea group</taxon>
        <taxon>Methanomicrobia</taxon>
        <taxon>Methanomicrobiales</taxon>
        <taxon>Methanomicrobiaceae</taxon>
        <taxon>Methanoplanus</taxon>
    </lineage>
</organism>
<feature type="domain" description="Antitoxin SocA-like Panacea" evidence="1">
    <location>
        <begin position="30"/>
        <end position="126"/>
    </location>
</feature>
<evidence type="ECO:0000313" key="3">
    <source>
        <dbReference type="Proteomes" id="UP000005741"/>
    </source>
</evidence>
<dbReference type="Proteomes" id="UP000005741">
    <property type="component" value="Chromosome"/>
</dbReference>
<reference evidence="2 3" key="1">
    <citation type="submission" date="2011-10" db="EMBL/GenBank/DDBJ databases">
        <title>The Improved High-Quality Draft genome of Methanoplanus limicola DSM 2279.</title>
        <authorList>
            <consortium name="US DOE Joint Genome Institute (JGI-PGF)"/>
            <person name="Lucas S."/>
            <person name="Copeland A."/>
            <person name="Lapidus A."/>
            <person name="Glavina del Rio T."/>
            <person name="Dalin E."/>
            <person name="Tice H."/>
            <person name="Bruce D."/>
            <person name="Goodwin L."/>
            <person name="Pitluck S."/>
            <person name="Peters L."/>
            <person name="Mikhailova N."/>
            <person name="Lu M."/>
            <person name="Kyrpides N."/>
            <person name="Mavromatis K."/>
            <person name="Ivanova N."/>
            <person name="Markowitz V."/>
            <person name="Cheng J.-F."/>
            <person name="Hugenholtz P."/>
            <person name="Woyke T."/>
            <person name="Wu D."/>
            <person name="Wirth R."/>
            <person name="Brambilla E.-M."/>
            <person name="Klenk H.-P."/>
            <person name="Eisen J.A."/>
        </authorList>
    </citation>
    <scope>NUCLEOTIDE SEQUENCE [LARGE SCALE GENOMIC DNA]</scope>
    <source>
        <strain evidence="2 3">DSM 2279</strain>
    </source>
</reference>
<dbReference type="AlphaFoldDB" id="H1Z1E0"/>
<dbReference type="RefSeq" id="WP_004078543.1">
    <property type="nucleotide sequence ID" value="NZ_CM001436.1"/>
</dbReference>
<sequence length="325" mass="37073">MSCAKSLNAIFYALERYPDAGSNKIIYIPFIVDLISYNQIGTTILDDTYLRMPYGPVSAYAYDRSEEYFSVDLSESESAGKDALDVTSLLKKKPDLSKFSIYEYYLLLKVLRKAMDMENGELSGYVSRFKLCSGADESGTIPLKKFYLDPDDAGKLSCFGFSHISEEQEFTRSINLFSREVSRMGRPDPVLVNWKLGEIREKFPESFGDLFYETYLVWDEAFRLLVKDYHIFADLLGRQFCENYCIATNECGSTQYSSLVKCAYDDYSVKIQNIRDFLLDGDKFSGKSPQKTSDKAFIELMKSCSNSLHIKKHKVDALSDGSMQI</sequence>
<dbReference type="Pfam" id="PF13274">
    <property type="entry name" value="SocA_Panacea"/>
    <property type="match status" value="1"/>
</dbReference>
<dbReference type="InterPro" id="IPR025272">
    <property type="entry name" value="SocA_Panacea"/>
</dbReference>
<dbReference type="HOGENOM" id="CLU_848911_0_0_2"/>
<proteinExistence type="predicted"/>